<dbReference type="EMBL" id="JACBZR010000001">
    <property type="protein sequence ID" value="NYI76130.1"/>
    <property type="molecule type" value="Genomic_DNA"/>
</dbReference>
<accession>A0A7Z0IQU6</accession>
<comment type="caution">
    <text evidence="2">The sequence shown here is derived from an EMBL/GenBank/DDBJ whole genome shotgun (WGS) entry which is preliminary data.</text>
</comment>
<dbReference type="Proteomes" id="UP000564496">
    <property type="component" value="Unassembled WGS sequence"/>
</dbReference>
<feature type="compositionally biased region" description="Pro residues" evidence="1">
    <location>
        <begin position="39"/>
        <end position="49"/>
    </location>
</feature>
<reference evidence="2 3" key="1">
    <citation type="submission" date="2020-07" db="EMBL/GenBank/DDBJ databases">
        <title>Sequencing the genomes of 1000 actinobacteria strains.</title>
        <authorList>
            <person name="Klenk H.-P."/>
        </authorList>
    </citation>
    <scope>NUCLEOTIDE SEQUENCE [LARGE SCALE GENOMIC DNA]</scope>
    <source>
        <strain evidence="2 3">DSM 26487</strain>
    </source>
</reference>
<gene>
    <name evidence="2" type="ORF">BJ988_000778</name>
</gene>
<sequence>MKIRARVPIRLGVLLVATLAVLAAGCAELPELPQGARPSPAPSHPPYAPTPADYKAVQDLLTQRAGAALKGDEAGFLATVDRRDQKLVDQQQTIFTNLQRLPMKSLAYEVEETERTPDEVRNDGVLFAPKVVEVAQIEEAHRAPVAHPTDMTFVRHDGGWVVGRDRPAPSRRYSRPWFGGPIAVATGRSVVVVTERDGPTGAAELLDRLSTARTVIKEALEPVWRGEIGETPLLVDSTYNGQPPGDTFEGDDGAAAVTYWVDAVGPPRSDMPTLAGAVIKDNPAASNRLAADDRTLRHELSHVYGPALVPTWVNEGLAEYLSGCESNICGEDEERDRLLAHERAIPDDEEWGEDGPIDYAISHGAVSWLIDDNGGLKKFLEFCNDFFLHKPAGSDDFHDGTGKALRASYGLTEKQLIDGTWAWFEDLPAD</sequence>
<proteinExistence type="predicted"/>
<feature type="region of interest" description="Disordered" evidence="1">
    <location>
        <begin position="33"/>
        <end position="52"/>
    </location>
</feature>
<protein>
    <submittedName>
        <fullName evidence="2">Uncharacterized protein</fullName>
    </submittedName>
</protein>
<dbReference type="AlphaFoldDB" id="A0A7Z0IQU6"/>
<evidence type="ECO:0000313" key="3">
    <source>
        <dbReference type="Proteomes" id="UP000564496"/>
    </source>
</evidence>
<name>A0A7Z0IQU6_9ACTN</name>
<keyword evidence="3" id="KW-1185">Reference proteome</keyword>
<dbReference type="RefSeq" id="WP_179656803.1">
    <property type="nucleotide sequence ID" value="NZ_JACBZR010000001.1"/>
</dbReference>
<evidence type="ECO:0000313" key="2">
    <source>
        <dbReference type="EMBL" id="NYI76130.1"/>
    </source>
</evidence>
<evidence type="ECO:0000256" key="1">
    <source>
        <dbReference type="SAM" id="MobiDB-lite"/>
    </source>
</evidence>
<organism evidence="2 3">
    <name type="scientific">Nocardioides panzhihuensis</name>
    <dbReference type="NCBI Taxonomy" id="860243"/>
    <lineage>
        <taxon>Bacteria</taxon>
        <taxon>Bacillati</taxon>
        <taxon>Actinomycetota</taxon>
        <taxon>Actinomycetes</taxon>
        <taxon>Propionibacteriales</taxon>
        <taxon>Nocardioidaceae</taxon>
        <taxon>Nocardioides</taxon>
    </lineage>
</organism>
<dbReference type="PROSITE" id="PS51257">
    <property type="entry name" value="PROKAR_LIPOPROTEIN"/>
    <property type="match status" value="1"/>
</dbReference>